<name>A0A0E9X0U7_ANGAN</name>
<evidence type="ECO:0000256" key="1">
    <source>
        <dbReference type="SAM" id="Phobius"/>
    </source>
</evidence>
<sequence>MPTHFNCQLSWFNIIYLNFVISSFFFNLISNYNNNSKAFSPFTFSVHFNNH</sequence>
<evidence type="ECO:0000313" key="2">
    <source>
        <dbReference type="EMBL" id="JAH95298.1"/>
    </source>
</evidence>
<protein>
    <submittedName>
        <fullName evidence="2">Uncharacterized protein</fullName>
    </submittedName>
</protein>
<keyword evidence="1" id="KW-0812">Transmembrane</keyword>
<organism evidence="2">
    <name type="scientific">Anguilla anguilla</name>
    <name type="common">European freshwater eel</name>
    <name type="synonym">Muraena anguilla</name>
    <dbReference type="NCBI Taxonomy" id="7936"/>
    <lineage>
        <taxon>Eukaryota</taxon>
        <taxon>Metazoa</taxon>
        <taxon>Chordata</taxon>
        <taxon>Craniata</taxon>
        <taxon>Vertebrata</taxon>
        <taxon>Euteleostomi</taxon>
        <taxon>Actinopterygii</taxon>
        <taxon>Neopterygii</taxon>
        <taxon>Teleostei</taxon>
        <taxon>Anguilliformes</taxon>
        <taxon>Anguillidae</taxon>
        <taxon>Anguilla</taxon>
    </lineage>
</organism>
<keyword evidence="1" id="KW-0472">Membrane</keyword>
<keyword evidence="1" id="KW-1133">Transmembrane helix</keyword>
<dbReference type="EMBL" id="GBXM01013279">
    <property type="protein sequence ID" value="JAH95298.1"/>
    <property type="molecule type" value="Transcribed_RNA"/>
</dbReference>
<feature type="transmembrane region" description="Helical" evidence="1">
    <location>
        <begin position="12"/>
        <end position="29"/>
    </location>
</feature>
<reference evidence="2" key="2">
    <citation type="journal article" date="2015" name="Fish Shellfish Immunol.">
        <title>Early steps in the European eel (Anguilla anguilla)-Vibrio vulnificus interaction in the gills: Role of the RtxA13 toxin.</title>
        <authorList>
            <person name="Callol A."/>
            <person name="Pajuelo D."/>
            <person name="Ebbesson L."/>
            <person name="Teles M."/>
            <person name="MacKenzie S."/>
            <person name="Amaro C."/>
        </authorList>
    </citation>
    <scope>NUCLEOTIDE SEQUENCE</scope>
</reference>
<proteinExistence type="predicted"/>
<reference evidence="2" key="1">
    <citation type="submission" date="2014-11" db="EMBL/GenBank/DDBJ databases">
        <authorList>
            <person name="Amaro Gonzalez C."/>
        </authorList>
    </citation>
    <scope>NUCLEOTIDE SEQUENCE</scope>
</reference>
<accession>A0A0E9X0U7</accession>
<dbReference type="AlphaFoldDB" id="A0A0E9X0U7"/>